<comment type="caution">
    <text evidence="3">The sequence shown here is derived from an EMBL/GenBank/DDBJ whole genome shotgun (WGS) entry which is preliminary data.</text>
</comment>
<dbReference type="AlphaFoldDB" id="M0MM10"/>
<evidence type="ECO:0000259" key="1">
    <source>
        <dbReference type="Pfam" id="PF24038"/>
    </source>
</evidence>
<proteinExistence type="predicted"/>
<reference evidence="3 4" key="1">
    <citation type="journal article" date="2014" name="PLoS Genet.">
        <title>Phylogenetically driven sequencing of extremely halophilic archaea reveals strategies for static and dynamic osmo-response.</title>
        <authorList>
            <person name="Becker E.A."/>
            <person name="Seitzer P.M."/>
            <person name="Tritt A."/>
            <person name="Larsen D."/>
            <person name="Krusor M."/>
            <person name="Yao A.I."/>
            <person name="Wu D."/>
            <person name="Madern D."/>
            <person name="Eisen J.A."/>
            <person name="Darling A.E."/>
            <person name="Facciotti M.T."/>
        </authorList>
    </citation>
    <scope>NUCLEOTIDE SEQUENCE [LARGE SCALE GENOMIC DNA]</scope>
    <source>
        <strain evidence="3 4">DSM 5350</strain>
    </source>
</reference>
<sequence length="324" mass="35364">MTRSAATKSPLSALSAEERAIDAFELLSDETRLAILVALWEEYEPFEAETGLRFSELYARVGTGDSGQFSYHLDRLDGQFVDATDEGYELSEMGLRFVQTVLAGAGIEEPDLGPARVDTTCTLCGGAVEILYEGDYLYILCTDCDGLWTEPGDRSHGHLGKFSLEPAGVSGRSPNEIYTAAWVSTFRKLYSMIEGVCPICSGPVERTLDVCDDHGPDGTCPSCGHRERVVARLRCPVCKEGAQSTAGSIAKYHPAVVGFYHDHGLALQHDIDDFETLVQRLNLGRTAVTVLSDEPPHVAVVIEIDGDRIRVELDETLSVVDIEE</sequence>
<organism evidence="3 4">
    <name type="scientific">Halococcus saccharolyticus DSM 5350</name>
    <dbReference type="NCBI Taxonomy" id="1227455"/>
    <lineage>
        <taxon>Archaea</taxon>
        <taxon>Methanobacteriati</taxon>
        <taxon>Methanobacteriota</taxon>
        <taxon>Stenosarchaea group</taxon>
        <taxon>Halobacteria</taxon>
        <taxon>Halobacteriales</taxon>
        <taxon>Halococcaceae</taxon>
        <taxon>Halococcus</taxon>
    </lineage>
</organism>
<gene>
    <name evidence="3" type="ORF">C449_03506</name>
</gene>
<feature type="domain" description="DUF7351" evidence="2">
    <location>
        <begin position="118"/>
        <end position="319"/>
    </location>
</feature>
<dbReference type="EMBL" id="AOMD01000012">
    <property type="protein sequence ID" value="EMA46701.1"/>
    <property type="molecule type" value="Genomic_DNA"/>
</dbReference>
<dbReference type="Pfam" id="PF24042">
    <property type="entry name" value="DUF7351"/>
    <property type="match status" value="1"/>
</dbReference>
<dbReference type="Proteomes" id="UP000011669">
    <property type="component" value="Unassembled WGS sequence"/>
</dbReference>
<dbReference type="PATRIC" id="fig|1227455.4.peg.713"/>
<feature type="domain" description="DUF7347" evidence="1">
    <location>
        <begin position="22"/>
        <end position="101"/>
    </location>
</feature>
<dbReference type="InterPro" id="IPR055771">
    <property type="entry name" value="DUF7347"/>
</dbReference>
<dbReference type="Pfam" id="PF24038">
    <property type="entry name" value="DUF7347"/>
    <property type="match status" value="1"/>
</dbReference>
<dbReference type="SUPFAM" id="SSF46785">
    <property type="entry name" value="Winged helix' DNA-binding domain"/>
    <property type="match status" value="1"/>
</dbReference>
<dbReference type="Gene3D" id="1.10.10.10">
    <property type="entry name" value="Winged helix-like DNA-binding domain superfamily/Winged helix DNA-binding domain"/>
    <property type="match status" value="1"/>
</dbReference>
<keyword evidence="4" id="KW-1185">Reference proteome</keyword>
<evidence type="ECO:0008006" key="5">
    <source>
        <dbReference type="Google" id="ProtNLM"/>
    </source>
</evidence>
<evidence type="ECO:0000313" key="3">
    <source>
        <dbReference type="EMBL" id="EMA46701.1"/>
    </source>
</evidence>
<dbReference type="InterPro" id="IPR055775">
    <property type="entry name" value="DUF7351"/>
</dbReference>
<dbReference type="InParanoid" id="M0MM10"/>
<dbReference type="InterPro" id="IPR036388">
    <property type="entry name" value="WH-like_DNA-bd_sf"/>
</dbReference>
<name>M0MM10_9EURY</name>
<dbReference type="RefSeq" id="WP_006076524.1">
    <property type="nucleotide sequence ID" value="NZ_AOMD01000012.1"/>
</dbReference>
<evidence type="ECO:0000313" key="4">
    <source>
        <dbReference type="Proteomes" id="UP000011669"/>
    </source>
</evidence>
<dbReference type="OrthoDB" id="8482at2157"/>
<dbReference type="InterPro" id="IPR036390">
    <property type="entry name" value="WH_DNA-bd_sf"/>
</dbReference>
<evidence type="ECO:0000259" key="2">
    <source>
        <dbReference type="Pfam" id="PF24042"/>
    </source>
</evidence>
<protein>
    <recommendedName>
        <fullName evidence="5">ArsR family transcriptional regulator</fullName>
    </recommendedName>
</protein>
<dbReference type="STRING" id="1227455.C449_03506"/>
<accession>M0MM10</accession>